<feature type="domain" description="RNA polymerase sigma-70" evidence="1">
    <location>
        <begin position="21"/>
        <end position="47"/>
    </location>
</feature>
<protein>
    <recommendedName>
        <fullName evidence="1">RNA polymerase sigma-70 domain-containing protein</fullName>
    </recommendedName>
</protein>
<reference evidence="2 3" key="1">
    <citation type="submission" date="2018-04" db="EMBL/GenBank/DDBJ databases">
        <title>Polynucleobacter sp. LimPoW16 genome.</title>
        <authorList>
            <person name="Hahn M.W."/>
        </authorList>
    </citation>
    <scope>NUCLEOTIDE SEQUENCE [LARGE SCALE GENOMIC DNA]</scope>
    <source>
        <strain evidence="2 3">LimPoW16</strain>
    </source>
</reference>
<dbReference type="KEGG" id="pani:DCO16_06345"/>
<dbReference type="EMBL" id="CP028941">
    <property type="protein sequence ID" value="QKM62709.1"/>
    <property type="molecule type" value="Genomic_DNA"/>
</dbReference>
<dbReference type="GO" id="GO:0003700">
    <property type="term" value="F:DNA-binding transcription factor activity"/>
    <property type="evidence" value="ECO:0007669"/>
    <property type="project" value="InterPro"/>
</dbReference>
<evidence type="ECO:0000313" key="2">
    <source>
        <dbReference type="EMBL" id="QKM62709.1"/>
    </source>
</evidence>
<organism evidence="2 3">
    <name type="scientific">Polynucleobacter antarcticus</name>
    <dbReference type="NCBI Taxonomy" id="1743162"/>
    <lineage>
        <taxon>Bacteria</taxon>
        <taxon>Pseudomonadati</taxon>
        <taxon>Pseudomonadota</taxon>
        <taxon>Betaproteobacteria</taxon>
        <taxon>Burkholderiales</taxon>
        <taxon>Burkholderiaceae</taxon>
        <taxon>Polynucleobacter</taxon>
    </lineage>
</organism>
<dbReference type="PROSITE" id="PS00716">
    <property type="entry name" value="SIGMA70_2"/>
    <property type="match status" value="1"/>
</dbReference>
<dbReference type="AlphaFoldDB" id="A0A6M9PQ47"/>
<dbReference type="Pfam" id="PF04545">
    <property type="entry name" value="Sigma70_r4"/>
    <property type="match status" value="1"/>
</dbReference>
<gene>
    <name evidence="2" type="ORF">DCO16_06345</name>
</gene>
<proteinExistence type="predicted"/>
<dbReference type="InterPro" id="IPR000943">
    <property type="entry name" value="RNA_pol_sigma70"/>
</dbReference>
<keyword evidence="3" id="KW-1185">Reference proteome</keyword>
<sequence length="62" mass="7053">MEINKTAASNVKTNANQCHLTLNEIADILNLTRERVRQIEAKAIHKLRKKMQAQGIKLTDLI</sequence>
<accession>A0A6M9PQ47</accession>
<dbReference type="Gene3D" id="1.10.10.10">
    <property type="entry name" value="Winged helix-like DNA-binding domain superfamily/Winged helix DNA-binding domain"/>
    <property type="match status" value="1"/>
</dbReference>
<dbReference type="InterPro" id="IPR007630">
    <property type="entry name" value="RNA_pol_sigma70_r4"/>
</dbReference>
<evidence type="ECO:0000259" key="1">
    <source>
        <dbReference type="PROSITE" id="PS00716"/>
    </source>
</evidence>
<evidence type="ECO:0000313" key="3">
    <source>
        <dbReference type="Proteomes" id="UP000500806"/>
    </source>
</evidence>
<dbReference type="SUPFAM" id="SSF88659">
    <property type="entry name" value="Sigma3 and sigma4 domains of RNA polymerase sigma factors"/>
    <property type="match status" value="1"/>
</dbReference>
<dbReference type="GO" id="GO:0006352">
    <property type="term" value="P:DNA-templated transcription initiation"/>
    <property type="evidence" value="ECO:0007669"/>
    <property type="project" value="InterPro"/>
</dbReference>
<dbReference type="RefSeq" id="WP_173942873.1">
    <property type="nucleotide sequence ID" value="NZ_CBCSCD010000001.1"/>
</dbReference>
<dbReference type="InterPro" id="IPR013324">
    <property type="entry name" value="RNA_pol_sigma_r3/r4-like"/>
</dbReference>
<dbReference type="InterPro" id="IPR036388">
    <property type="entry name" value="WH-like_DNA-bd_sf"/>
</dbReference>
<dbReference type="Proteomes" id="UP000500806">
    <property type="component" value="Chromosome"/>
</dbReference>
<name>A0A6M9PQ47_9BURK</name>
<dbReference type="PRINTS" id="PR00046">
    <property type="entry name" value="SIGMA70FCT"/>
</dbReference>